<dbReference type="EMBL" id="LT795057">
    <property type="protein sequence ID" value="SJX62267.1"/>
    <property type="molecule type" value="Genomic_DNA"/>
</dbReference>
<dbReference type="InterPro" id="IPR003958">
    <property type="entry name" value="CBFA_NFYB_domain"/>
</dbReference>
<keyword evidence="2" id="KW-0539">Nucleus</keyword>
<comment type="subcellular location">
    <subcellularLocation>
        <location evidence="1">Nucleus</location>
    </subcellularLocation>
</comment>
<accession>A0A2N8UB79</accession>
<dbReference type="Pfam" id="PF00808">
    <property type="entry name" value="CBFD_NFYB_HMF"/>
    <property type="match status" value="1"/>
</dbReference>
<dbReference type="InterPro" id="IPR009072">
    <property type="entry name" value="Histone-fold"/>
</dbReference>
<dbReference type="GO" id="GO:0006261">
    <property type="term" value="P:DNA-templated DNA replication"/>
    <property type="evidence" value="ECO:0007669"/>
    <property type="project" value="TreeGrafter"/>
</dbReference>
<proteinExistence type="predicted"/>
<reference evidence="5 6" key="1">
    <citation type="submission" date="2017-02" db="EMBL/GenBank/DDBJ databases">
        <authorList>
            <person name="Peterson S.W."/>
        </authorList>
    </citation>
    <scope>NUCLEOTIDE SEQUENCE [LARGE SCALE GENOMIC DNA]</scope>
    <source>
        <strain evidence="5 6">SRS1_H2-8</strain>
    </source>
</reference>
<feature type="region of interest" description="Disordered" evidence="3">
    <location>
        <begin position="1"/>
        <end position="28"/>
    </location>
</feature>
<feature type="region of interest" description="Disordered" evidence="3">
    <location>
        <begin position="130"/>
        <end position="230"/>
    </location>
</feature>
<dbReference type="Gene3D" id="1.10.20.10">
    <property type="entry name" value="Histone, subunit A"/>
    <property type="match status" value="1"/>
</dbReference>
<dbReference type="Proteomes" id="UP000239563">
    <property type="component" value="Chromosome IV"/>
</dbReference>
<dbReference type="PANTHER" id="PTHR10252:SF54">
    <property type="entry name" value="CHROMATIN ACCESSIBILITY COMPLEX PROTEIN 1"/>
    <property type="match status" value="1"/>
</dbReference>
<organism evidence="5 6">
    <name type="scientific">Sporisorium reilianum f. sp. reilianum</name>
    <dbReference type="NCBI Taxonomy" id="72559"/>
    <lineage>
        <taxon>Eukaryota</taxon>
        <taxon>Fungi</taxon>
        <taxon>Dikarya</taxon>
        <taxon>Basidiomycota</taxon>
        <taxon>Ustilaginomycotina</taxon>
        <taxon>Ustilaginomycetes</taxon>
        <taxon>Ustilaginales</taxon>
        <taxon>Ustilaginaceae</taxon>
        <taxon>Sporisorium</taxon>
    </lineage>
</organism>
<feature type="compositionally biased region" description="Acidic residues" evidence="3">
    <location>
        <begin position="219"/>
        <end position="230"/>
    </location>
</feature>
<evidence type="ECO:0000256" key="2">
    <source>
        <dbReference type="ARBA" id="ARBA00023242"/>
    </source>
</evidence>
<dbReference type="SUPFAM" id="SSF47113">
    <property type="entry name" value="Histone-fold"/>
    <property type="match status" value="1"/>
</dbReference>
<feature type="compositionally biased region" description="Low complexity" evidence="3">
    <location>
        <begin position="1"/>
        <end position="24"/>
    </location>
</feature>
<name>A0A2N8UB79_9BASI</name>
<dbReference type="CDD" id="cd23645">
    <property type="entry name" value="HFD_Dpb3-like"/>
    <property type="match status" value="1"/>
</dbReference>
<protein>
    <submittedName>
        <fullName evidence="5">Related to DPB3-third-largest subunit of DNA polymerase II</fullName>
    </submittedName>
</protein>
<dbReference type="InterPro" id="IPR050568">
    <property type="entry name" value="Transcr_DNA_Rep_Reg"/>
</dbReference>
<feature type="compositionally biased region" description="Acidic residues" evidence="3">
    <location>
        <begin position="138"/>
        <end position="188"/>
    </location>
</feature>
<dbReference type="PANTHER" id="PTHR10252">
    <property type="entry name" value="HISTONE-LIKE TRANSCRIPTION FACTOR CCAAT-RELATED"/>
    <property type="match status" value="1"/>
</dbReference>
<evidence type="ECO:0000313" key="5">
    <source>
        <dbReference type="EMBL" id="SJX62267.1"/>
    </source>
</evidence>
<evidence type="ECO:0000256" key="1">
    <source>
        <dbReference type="ARBA" id="ARBA00004123"/>
    </source>
</evidence>
<sequence>MSRPESPSSPGPSTTSPSKSGSKSQRGVSIFPTARVARIIKADRDVDICSKEATFLISMATEIFVRKLTDEAYTNAKLDKRKHIFYKDLSRAVQQNEFLEFLKDAIPTPMALSSALEARQDKLQQKQTEENMILEGTLQDEDEEEEEEDEEEEEEEGGDEGEEEGNAADEGAADEEAQDEPADDEDSEQQQPQQPAKASKKASPKKSKSKSQPAAEAQQDADEQMDQDDD</sequence>
<feature type="domain" description="Transcription factor CBF/NF-Y/archaeal histone" evidence="4">
    <location>
        <begin position="31"/>
        <end position="93"/>
    </location>
</feature>
<dbReference type="AlphaFoldDB" id="A0A2N8UB79"/>
<evidence type="ECO:0000313" key="6">
    <source>
        <dbReference type="Proteomes" id="UP000239563"/>
    </source>
</evidence>
<dbReference type="GO" id="GO:0008623">
    <property type="term" value="C:CHRAC"/>
    <property type="evidence" value="ECO:0007669"/>
    <property type="project" value="TreeGrafter"/>
</dbReference>
<evidence type="ECO:0000259" key="4">
    <source>
        <dbReference type="Pfam" id="PF00808"/>
    </source>
</evidence>
<gene>
    <name evidence="5" type="ORF">SRS1_13113</name>
</gene>
<feature type="compositionally biased region" description="Basic residues" evidence="3">
    <location>
        <begin position="198"/>
        <end position="209"/>
    </location>
</feature>
<evidence type="ECO:0000256" key="3">
    <source>
        <dbReference type="SAM" id="MobiDB-lite"/>
    </source>
</evidence>
<dbReference type="GO" id="GO:0046982">
    <property type="term" value="F:protein heterodimerization activity"/>
    <property type="evidence" value="ECO:0007669"/>
    <property type="project" value="InterPro"/>
</dbReference>